<sequence length="114" mass="13090">MQFVQMTDLPLSLCSTVVIEKRHDLNKGTLLGVVIRPPIVAAIIWNVQKPKQLADIWHKKNQADYYYLDECCKESAMYWLKSELAPKMERKICSIFPVVCVECGGFRLKVTSDN</sequence>
<dbReference type="GO" id="GO:0006508">
    <property type="term" value="P:proteolysis"/>
    <property type="evidence" value="ECO:0007669"/>
    <property type="project" value="UniProtKB-KW"/>
</dbReference>
<dbReference type="STRING" id="35608.A0A2U1MNB1"/>
<reference evidence="1 2" key="1">
    <citation type="journal article" date="2018" name="Mol. Plant">
        <title>The genome of Artemisia annua provides insight into the evolution of Asteraceae family and artemisinin biosynthesis.</title>
        <authorList>
            <person name="Shen Q."/>
            <person name="Zhang L."/>
            <person name="Liao Z."/>
            <person name="Wang S."/>
            <person name="Yan T."/>
            <person name="Shi P."/>
            <person name="Liu M."/>
            <person name="Fu X."/>
            <person name="Pan Q."/>
            <person name="Wang Y."/>
            <person name="Lv Z."/>
            <person name="Lu X."/>
            <person name="Zhang F."/>
            <person name="Jiang W."/>
            <person name="Ma Y."/>
            <person name="Chen M."/>
            <person name="Hao X."/>
            <person name="Li L."/>
            <person name="Tang Y."/>
            <person name="Lv G."/>
            <person name="Zhou Y."/>
            <person name="Sun X."/>
            <person name="Brodelius P.E."/>
            <person name="Rose J.K.C."/>
            <person name="Tang K."/>
        </authorList>
    </citation>
    <scope>NUCLEOTIDE SEQUENCE [LARGE SCALE GENOMIC DNA]</scope>
    <source>
        <strain evidence="2">cv. Huhao1</strain>
        <tissue evidence="1">Leaf</tissue>
    </source>
</reference>
<evidence type="ECO:0000313" key="2">
    <source>
        <dbReference type="Proteomes" id="UP000245207"/>
    </source>
</evidence>
<proteinExistence type="predicted"/>
<name>A0A2U1MNB1_ARTAN</name>
<protein>
    <submittedName>
        <fullName evidence="1">CAAX prenyl protease 1</fullName>
    </submittedName>
</protein>
<dbReference type="GO" id="GO:0008233">
    <property type="term" value="F:peptidase activity"/>
    <property type="evidence" value="ECO:0007669"/>
    <property type="project" value="UniProtKB-KW"/>
</dbReference>
<keyword evidence="1" id="KW-0378">Hydrolase</keyword>
<accession>A0A2U1MNB1</accession>
<dbReference type="AlphaFoldDB" id="A0A2U1MNB1"/>
<comment type="caution">
    <text evidence="1">The sequence shown here is derived from an EMBL/GenBank/DDBJ whole genome shotgun (WGS) entry which is preliminary data.</text>
</comment>
<dbReference type="Proteomes" id="UP000245207">
    <property type="component" value="Unassembled WGS sequence"/>
</dbReference>
<keyword evidence="1" id="KW-0645">Protease</keyword>
<dbReference type="EMBL" id="PKPP01004804">
    <property type="protein sequence ID" value="PWA62718.1"/>
    <property type="molecule type" value="Genomic_DNA"/>
</dbReference>
<keyword evidence="2" id="KW-1185">Reference proteome</keyword>
<gene>
    <name evidence="1" type="ORF">CTI12_AA361010</name>
</gene>
<evidence type="ECO:0000313" key="1">
    <source>
        <dbReference type="EMBL" id="PWA62718.1"/>
    </source>
</evidence>
<organism evidence="1 2">
    <name type="scientific">Artemisia annua</name>
    <name type="common">Sweet wormwood</name>
    <dbReference type="NCBI Taxonomy" id="35608"/>
    <lineage>
        <taxon>Eukaryota</taxon>
        <taxon>Viridiplantae</taxon>
        <taxon>Streptophyta</taxon>
        <taxon>Embryophyta</taxon>
        <taxon>Tracheophyta</taxon>
        <taxon>Spermatophyta</taxon>
        <taxon>Magnoliopsida</taxon>
        <taxon>eudicotyledons</taxon>
        <taxon>Gunneridae</taxon>
        <taxon>Pentapetalae</taxon>
        <taxon>asterids</taxon>
        <taxon>campanulids</taxon>
        <taxon>Asterales</taxon>
        <taxon>Asteraceae</taxon>
        <taxon>Asteroideae</taxon>
        <taxon>Anthemideae</taxon>
        <taxon>Artemisiinae</taxon>
        <taxon>Artemisia</taxon>
    </lineage>
</organism>